<dbReference type="InterPro" id="IPR007197">
    <property type="entry name" value="rSAM"/>
</dbReference>
<keyword evidence="1 6" id="KW-0004">4Fe-4S</keyword>
<evidence type="ECO:0000313" key="9">
    <source>
        <dbReference type="EMBL" id="ALO14360.1"/>
    </source>
</evidence>
<feature type="binding site" evidence="6">
    <location>
        <position position="73"/>
    </location>
    <ligand>
        <name>[4Fe-4S] cluster</name>
        <dbReference type="ChEBI" id="CHEBI:49883"/>
        <note>4Fe-4S-S-AdoMet</note>
    </ligand>
</feature>
<keyword evidence="3" id="KW-0479">Metal-binding</keyword>
<dbReference type="InterPro" id="IPR058240">
    <property type="entry name" value="rSAM_sf"/>
</dbReference>
<dbReference type="GO" id="GO:0051539">
    <property type="term" value="F:4 iron, 4 sulfur cluster binding"/>
    <property type="evidence" value="ECO:0007669"/>
    <property type="project" value="UniProtKB-KW"/>
</dbReference>
<dbReference type="SFLD" id="SFLDF00343">
    <property type="entry name" value="aminofutalosine_synthase_(mqnE"/>
    <property type="match status" value="1"/>
</dbReference>
<keyword evidence="2 6" id="KW-0949">S-adenosyl-L-methionine</keyword>
<dbReference type="KEGG" id="blq:L21SP5_00688"/>
<evidence type="ECO:0000256" key="4">
    <source>
        <dbReference type="ARBA" id="ARBA00023004"/>
    </source>
</evidence>
<feature type="binding site" evidence="7">
    <location>
        <position position="187"/>
    </location>
    <ligand>
        <name>S-adenosyl-L-methionine</name>
        <dbReference type="ChEBI" id="CHEBI:59789"/>
    </ligand>
</feature>
<name>A0A0S2HWG9_9BACT</name>
<organism evidence="9 10">
    <name type="scientific">Salinivirga cyanobacteriivorans</name>
    <dbReference type="NCBI Taxonomy" id="1307839"/>
    <lineage>
        <taxon>Bacteria</taxon>
        <taxon>Pseudomonadati</taxon>
        <taxon>Bacteroidota</taxon>
        <taxon>Bacteroidia</taxon>
        <taxon>Bacteroidales</taxon>
        <taxon>Salinivirgaceae</taxon>
        <taxon>Salinivirga</taxon>
    </lineage>
</organism>
<dbReference type="InterPro" id="IPR020050">
    <property type="entry name" value="FO_synthase_su2"/>
</dbReference>
<keyword evidence="10" id="KW-1185">Reference proteome</keyword>
<feature type="binding site" evidence="7">
    <location>
        <position position="79"/>
    </location>
    <ligand>
        <name>S-adenosyl-L-methionine</name>
        <dbReference type="ChEBI" id="CHEBI:59789"/>
    </ligand>
</feature>
<sequence>MSLLFFYMNNYSLQNISEKVLGKKRITVEEGLWLYDNLDIASLGKLAHSVNMGINGAKVYFNRNIHIEPTNICVNHCLFCSYRRRKGAEGSWEYSIDEMLAMAQNAIEQEPGLTEFHIVGGVHPDRGLEFYIDLISALHKAHPKIHIKAFTAEEIVQMYKLDAVPLEKGIKALRNAGLMSMPGGGAEIFDPGIRRKICPDKISADEWLNVHETAHKLGIPTNATMLYGHYDTMKHRLAHLERLRELQDRTGMFNAFIPLKFKAANNKMSHLGEVSIIEDLKTFMLTRIFLDNIPHLKAYWPMLGIDQTLLLLHFGVDDIDGTIADTTKIYSMAGGKKQPAMSSHELINFIKQNQRTPVERDSIYNTVKIYS</sequence>
<dbReference type="InterPro" id="IPR006638">
    <property type="entry name" value="Elp3/MiaA/NifB-like_rSAM"/>
</dbReference>
<dbReference type="PIRSF" id="PIRSF004762">
    <property type="entry name" value="CHP00423"/>
    <property type="match status" value="1"/>
</dbReference>
<evidence type="ECO:0000256" key="3">
    <source>
        <dbReference type="ARBA" id="ARBA00022723"/>
    </source>
</evidence>
<dbReference type="SFLD" id="SFLDG01064">
    <property type="entry name" value="F420__menaquinone_cofactor_bio"/>
    <property type="match status" value="1"/>
</dbReference>
<feature type="binding site" evidence="6">
    <location>
        <position position="77"/>
    </location>
    <ligand>
        <name>[4Fe-4S] cluster</name>
        <dbReference type="ChEBI" id="CHEBI:49883"/>
        <note>4Fe-4S-S-AdoMet</note>
    </ligand>
</feature>
<dbReference type="EMBL" id="CP013118">
    <property type="protein sequence ID" value="ALO14360.1"/>
    <property type="molecule type" value="Genomic_DNA"/>
</dbReference>
<reference evidence="9 10" key="1">
    <citation type="submission" date="2015-11" db="EMBL/GenBank/DDBJ databases">
        <title>Description and complete genome sequence of a novel strain predominating in hypersaline microbial mats and representing a new family of the Bacteriodetes phylum.</title>
        <authorList>
            <person name="Spring S."/>
            <person name="Bunk B."/>
            <person name="Sproer C."/>
            <person name="Klenk H.-P."/>
        </authorList>
    </citation>
    <scope>NUCLEOTIDE SEQUENCE [LARGE SCALE GENOMIC DNA]</scope>
    <source>
        <strain evidence="9 10">L21-Spi-D4</strain>
    </source>
</reference>
<dbReference type="AlphaFoldDB" id="A0A0S2HWG9"/>
<evidence type="ECO:0000259" key="8">
    <source>
        <dbReference type="PROSITE" id="PS51918"/>
    </source>
</evidence>
<dbReference type="SFLD" id="SFLDS00029">
    <property type="entry name" value="Radical_SAM"/>
    <property type="match status" value="1"/>
</dbReference>
<evidence type="ECO:0000256" key="2">
    <source>
        <dbReference type="ARBA" id="ARBA00022691"/>
    </source>
</evidence>
<protein>
    <submittedName>
        <fullName evidence="9">FO synthase subunit 2</fullName>
    </submittedName>
</protein>
<dbReference type="SMART" id="SM00729">
    <property type="entry name" value="Elp3"/>
    <property type="match status" value="1"/>
</dbReference>
<comment type="cofactor">
    <cofactor evidence="6">
        <name>[4Fe-4S] cluster</name>
        <dbReference type="ChEBI" id="CHEBI:49883"/>
    </cofactor>
    <text evidence="6">Binds 1 [4Fe-4S] cluster. The cluster is coordinated with 3 cysteines and an exchangeable S-adenosyl-L-methionine.</text>
</comment>
<gene>
    <name evidence="9" type="ORF">L21SP5_00688</name>
</gene>
<dbReference type="InterPro" id="IPR013785">
    <property type="entry name" value="Aldolase_TIM"/>
</dbReference>
<dbReference type="Proteomes" id="UP000064893">
    <property type="component" value="Chromosome"/>
</dbReference>
<dbReference type="PATRIC" id="fig|1307839.3.peg.733"/>
<evidence type="ECO:0000256" key="1">
    <source>
        <dbReference type="ARBA" id="ARBA00022485"/>
    </source>
</evidence>
<dbReference type="CDD" id="cd01335">
    <property type="entry name" value="Radical_SAM"/>
    <property type="match status" value="1"/>
</dbReference>
<dbReference type="GO" id="GO:0044689">
    <property type="term" value="F:7,8-didemethyl-8-hydroxy-5-deazariboflavin synthase activity"/>
    <property type="evidence" value="ECO:0007669"/>
    <property type="project" value="TreeGrafter"/>
</dbReference>
<evidence type="ECO:0000256" key="6">
    <source>
        <dbReference type="PIRSR" id="PIRSR004762-1"/>
    </source>
</evidence>
<evidence type="ECO:0000256" key="7">
    <source>
        <dbReference type="PIRSR" id="PIRSR004762-2"/>
    </source>
</evidence>
<accession>A0A0S2HWG9</accession>
<dbReference type="SFLD" id="SFLDG01389">
    <property type="entry name" value="menaquinone_synthsis_involved"/>
    <property type="match status" value="1"/>
</dbReference>
<dbReference type="GO" id="GO:0046872">
    <property type="term" value="F:metal ion binding"/>
    <property type="evidence" value="ECO:0007669"/>
    <property type="project" value="UniProtKB-KW"/>
</dbReference>
<dbReference type="Gene3D" id="3.20.20.70">
    <property type="entry name" value="Aldolase class I"/>
    <property type="match status" value="1"/>
</dbReference>
<dbReference type="PANTHER" id="PTHR43076:SF7">
    <property type="entry name" value="AMINODEOXYFUTALOSINE SYNTHASE"/>
    <property type="match status" value="1"/>
</dbReference>
<dbReference type="OrthoDB" id="9802027at2"/>
<evidence type="ECO:0000313" key="10">
    <source>
        <dbReference type="Proteomes" id="UP000064893"/>
    </source>
</evidence>
<dbReference type="STRING" id="1307839.L21SP5_00688"/>
<dbReference type="PANTHER" id="PTHR43076">
    <property type="entry name" value="FO SYNTHASE (COFH)"/>
    <property type="match status" value="1"/>
</dbReference>
<feature type="domain" description="Radical SAM core" evidence="8">
    <location>
        <begin position="59"/>
        <end position="294"/>
    </location>
</feature>
<dbReference type="InterPro" id="IPR034405">
    <property type="entry name" value="F420"/>
</dbReference>
<proteinExistence type="predicted"/>
<evidence type="ECO:0000256" key="5">
    <source>
        <dbReference type="ARBA" id="ARBA00023014"/>
    </source>
</evidence>
<dbReference type="Pfam" id="PF04055">
    <property type="entry name" value="Radical_SAM"/>
    <property type="match status" value="1"/>
</dbReference>
<feature type="binding site" evidence="6">
    <location>
        <position position="80"/>
    </location>
    <ligand>
        <name>[4Fe-4S] cluster</name>
        <dbReference type="ChEBI" id="CHEBI:49883"/>
        <note>4Fe-4S-S-AdoMet</note>
    </ligand>
</feature>
<keyword evidence="4 6" id="KW-0408">Iron</keyword>
<dbReference type="NCBIfam" id="TIGR00423">
    <property type="entry name" value="CofH family radical SAM protein"/>
    <property type="match status" value="1"/>
</dbReference>
<dbReference type="SUPFAM" id="SSF102114">
    <property type="entry name" value="Radical SAM enzymes"/>
    <property type="match status" value="1"/>
</dbReference>
<dbReference type="PROSITE" id="PS51918">
    <property type="entry name" value="RADICAL_SAM"/>
    <property type="match status" value="1"/>
</dbReference>
<keyword evidence="5 6" id="KW-0411">Iron-sulfur</keyword>
<dbReference type="GO" id="GO:0016765">
    <property type="term" value="F:transferase activity, transferring alkyl or aryl (other than methyl) groups"/>
    <property type="evidence" value="ECO:0007669"/>
    <property type="project" value="InterPro"/>
</dbReference>